<accession>A0A418B008</accession>
<dbReference type="Proteomes" id="UP000285060">
    <property type="component" value="Unassembled WGS sequence"/>
</dbReference>
<comment type="caution">
    <text evidence="1">The sequence shown here is derived from an EMBL/GenBank/DDBJ whole genome shotgun (WGS) entry which is preliminary data.</text>
</comment>
<gene>
    <name evidence="1" type="ORF">DYB32_007788</name>
</gene>
<proteinExistence type="predicted"/>
<evidence type="ECO:0000313" key="1">
    <source>
        <dbReference type="EMBL" id="RHY31236.1"/>
    </source>
</evidence>
<keyword evidence="2" id="KW-1185">Reference proteome</keyword>
<sequence length="579" mass="63412">MLPSTSPATSLNVVDVDENDVESMNSLYSAKSTNPEGNDGDSIHCQYSESAIVVDGASTPSYCRSNASPRAFLHPLSADVGHADVSNTTNVATVANSSNKSISSITADPLERASSNSTLGPNNSCTFTSNATVGTCLWECDDVTSMRVQTGAASSSIASTAASYVNASLPYVMPFALVPADSAEISDDFDANEASASVNTDNAAPPFYFDDEQYEEHVNIWASRVWTSSSEKEDGLESFFHTIDDGTQAQQHSFKTHLPTVASTSSHAAWLQAIAEFPEAPPHHVTQPLSSSALDPHDVSNESRSILSPVLQAKLANGSLAWHDQVFLLPHEPLRRAMVTIRRLVHLTYLPYEAAARKMPAFFAWFDHFAQYVHTQCNVKANVMLPAILGVNPSLRELLVTTVKSHEAVLTVLDAIKYFQTSMPEVRHGAAASPSDAPDEANHGEMAWASYILQLSEYIETLEHILSATLDRDEGDFGKALASTFNHESYTRHMQKRIETALSSQDKRVMVPWMLDGCDRFGGCTEDWQWGWWSKVLYNMSWRRYYTSHVVVHLHTLESTPNHCEGKQLASSFLGPSGP</sequence>
<reference evidence="1 2" key="1">
    <citation type="submission" date="2018-08" db="EMBL/GenBank/DDBJ databases">
        <title>Aphanomyces genome sequencing and annotation.</title>
        <authorList>
            <person name="Minardi D."/>
            <person name="Oidtmann B."/>
            <person name="Van Der Giezen M."/>
            <person name="Studholme D.J."/>
        </authorList>
    </citation>
    <scope>NUCLEOTIDE SEQUENCE [LARGE SCALE GENOMIC DNA]</scope>
    <source>
        <strain evidence="1 2">NJM0002</strain>
    </source>
</reference>
<organism evidence="1 2">
    <name type="scientific">Aphanomyces invadans</name>
    <dbReference type="NCBI Taxonomy" id="157072"/>
    <lineage>
        <taxon>Eukaryota</taxon>
        <taxon>Sar</taxon>
        <taxon>Stramenopiles</taxon>
        <taxon>Oomycota</taxon>
        <taxon>Saprolegniomycetes</taxon>
        <taxon>Saprolegniales</taxon>
        <taxon>Verrucalvaceae</taxon>
        <taxon>Aphanomyces</taxon>
    </lineage>
</organism>
<dbReference type="AlphaFoldDB" id="A0A418B008"/>
<dbReference type="EMBL" id="QUSY01000231">
    <property type="protein sequence ID" value="RHY31236.1"/>
    <property type="molecule type" value="Genomic_DNA"/>
</dbReference>
<protein>
    <submittedName>
        <fullName evidence="1">Uncharacterized protein</fullName>
    </submittedName>
</protein>
<name>A0A418B008_9STRA</name>
<evidence type="ECO:0000313" key="2">
    <source>
        <dbReference type="Proteomes" id="UP000285060"/>
    </source>
</evidence>